<proteinExistence type="predicted"/>
<sequence length="128" mass="13507">MSTANRDSESPQNSPAPKTARGVMNCRPCQIRKVEHYLPAESATSTNGLASTRGPKKESLSALIKRIDGLEELLKSDKTPTPPGTDIINTEFAEPHASGGGISEPCGSASSDISPFSNFRGNNFEASS</sequence>
<dbReference type="EMBL" id="CAMGZC010000180">
    <property type="protein sequence ID" value="CAI0644640.1"/>
    <property type="molecule type" value="Genomic_DNA"/>
</dbReference>
<feature type="region of interest" description="Disordered" evidence="1">
    <location>
        <begin position="1"/>
        <end position="24"/>
    </location>
</feature>
<feature type="compositionally biased region" description="Polar residues" evidence="1">
    <location>
        <begin position="1"/>
        <end position="16"/>
    </location>
</feature>
<evidence type="ECO:0000256" key="1">
    <source>
        <dbReference type="SAM" id="MobiDB-lite"/>
    </source>
</evidence>
<feature type="compositionally biased region" description="Polar residues" evidence="1">
    <location>
        <begin position="108"/>
        <end position="128"/>
    </location>
</feature>
<gene>
    <name evidence="2" type="ORF">CGXH109_LOCUS37428</name>
</gene>
<protein>
    <submittedName>
        <fullName evidence="2">Uncharacterized protein</fullName>
    </submittedName>
</protein>
<accession>A0A9W4WCZ2</accession>
<organism evidence="2 3">
    <name type="scientific">Colletotrichum noveboracense</name>
    <dbReference type="NCBI Taxonomy" id="2664923"/>
    <lineage>
        <taxon>Eukaryota</taxon>
        <taxon>Fungi</taxon>
        <taxon>Dikarya</taxon>
        <taxon>Ascomycota</taxon>
        <taxon>Pezizomycotina</taxon>
        <taxon>Sordariomycetes</taxon>
        <taxon>Hypocreomycetidae</taxon>
        <taxon>Glomerellales</taxon>
        <taxon>Glomerellaceae</taxon>
        <taxon>Colletotrichum</taxon>
        <taxon>Colletotrichum gloeosporioides species complex</taxon>
    </lineage>
</organism>
<reference evidence="2" key="1">
    <citation type="submission" date="2022-08" db="EMBL/GenBank/DDBJ databases">
        <authorList>
            <person name="Giroux E."/>
            <person name="Giroux E."/>
        </authorList>
    </citation>
    <scope>NUCLEOTIDE SEQUENCE</scope>
    <source>
        <strain evidence="2">H1091258</strain>
    </source>
</reference>
<evidence type="ECO:0000313" key="3">
    <source>
        <dbReference type="Proteomes" id="UP001152533"/>
    </source>
</evidence>
<evidence type="ECO:0000313" key="2">
    <source>
        <dbReference type="EMBL" id="CAI0644640.1"/>
    </source>
</evidence>
<feature type="region of interest" description="Disordered" evidence="1">
    <location>
        <begin position="75"/>
        <end position="128"/>
    </location>
</feature>
<name>A0A9W4WCZ2_9PEZI</name>
<keyword evidence="3" id="KW-1185">Reference proteome</keyword>
<dbReference type="Proteomes" id="UP001152533">
    <property type="component" value="Unassembled WGS sequence"/>
</dbReference>
<dbReference type="AlphaFoldDB" id="A0A9W4WCZ2"/>
<comment type="caution">
    <text evidence="2">The sequence shown here is derived from an EMBL/GenBank/DDBJ whole genome shotgun (WGS) entry which is preliminary data.</text>
</comment>